<dbReference type="Pfam" id="PF00300">
    <property type="entry name" value="His_Phos_1"/>
    <property type="match status" value="1"/>
</dbReference>
<gene>
    <name evidence="1" type="ORF">GCM10010357_49310</name>
</gene>
<dbReference type="RefSeq" id="WP_344028173.1">
    <property type="nucleotide sequence ID" value="NZ_BAAABX010000051.1"/>
</dbReference>
<protein>
    <recommendedName>
        <fullName evidence="3">Histidine phosphatase family protein</fullName>
    </recommendedName>
</protein>
<evidence type="ECO:0000313" key="1">
    <source>
        <dbReference type="EMBL" id="GAA0422021.1"/>
    </source>
</evidence>
<reference evidence="2" key="1">
    <citation type="journal article" date="2019" name="Int. J. Syst. Evol. Microbiol.">
        <title>The Global Catalogue of Microorganisms (GCM) 10K type strain sequencing project: providing services to taxonomists for standard genome sequencing and annotation.</title>
        <authorList>
            <consortium name="The Broad Institute Genomics Platform"/>
            <consortium name="The Broad Institute Genome Sequencing Center for Infectious Disease"/>
            <person name="Wu L."/>
            <person name="Ma J."/>
        </authorList>
    </citation>
    <scope>NUCLEOTIDE SEQUENCE [LARGE SCALE GENOMIC DNA]</scope>
    <source>
        <strain evidence="2">JCM 4788</strain>
    </source>
</reference>
<name>A0ABP3ISA5_9ACTN</name>
<organism evidence="1 2">
    <name type="scientific">Streptomyces luteireticuli</name>
    <dbReference type="NCBI Taxonomy" id="173858"/>
    <lineage>
        <taxon>Bacteria</taxon>
        <taxon>Bacillati</taxon>
        <taxon>Actinomycetota</taxon>
        <taxon>Actinomycetes</taxon>
        <taxon>Kitasatosporales</taxon>
        <taxon>Streptomycetaceae</taxon>
        <taxon>Streptomyces</taxon>
    </lineage>
</organism>
<comment type="caution">
    <text evidence="1">The sequence shown here is derived from an EMBL/GenBank/DDBJ whole genome shotgun (WGS) entry which is preliminary data.</text>
</comment>
<evidence type="ECO:0008006" key="3">
    <source>
        <dbReference type="Google" id="ProtNLM"/>
    </source>
</evidence>
<proteinExistence type="predicted"/>
<accession>A0ABP3ISA5</accession>
<dbReference type="SUPFAM" id="SSF53254">
    <property type="entry name" value="Phosphoglycerate mutase-like"/>
    <property type="match status" value="1"/>
</dbReference>
<dbReference type="Proteomes" id="UP001500879">
    <property type="component" value="Unassembled WGS sequence"/>
</dbReference>
<dbReference type="InterPro" id="IPR013078">
    <property type="entry name" value="His_Pase_superF_clade-1"/>
</dbReference>
<dbReference type="EMBL" id="BAAABX010000051">
    <property type="protein sequence ID" value="GAA0422021.1"/>
    <property type="molecule type" value="Genomic_DNA"/>
</dbReference>
<dbReference type="Gene3D" id="3.40.50.1240">
    <property type="entry name" value="Phosphoglycerate mutase-like"/>
    <property type="match status" value="1"/>
</dbReference>
<dbReference type="SMART" id="SM00855">
    <property type="entry name" value="PGAM"/>
    <property type="match status" value="1"/>
</dbReference>
<evidence type="ECO:0000313" key="2">
    <source>
        <dbReference type="Proteomes" id="UP001500879"/>
    </source>
</evidence>
<sequence length="230" mass="25325">MTTYLVRHAQTEYSTHYQVNGDPALPMPLTEDGVRACAAARTRLPGRSVRTWVASGFPRAQQTATLLMSPPAPRLVTETQLNELSYGSFEGGPFLAYADWLCRYGPRTRPPGAPESQREGIRRMLLGVRSALALPAPRVLVAHGLLVSVLLWHRGRSPDETLPLFFPEAGCLEPLIADDARLSSWTAELLAEINSEDHGAPFRKGDCRILRTDQGPQLATFDLASRPPQE</sequence>
<dbReference type="InterPro" id="IPR029033">
    <property type="entry name" value="His_PPase_superfam"/>
</dbReference>
<keyword evidence="2" id="KW-1185">Reference proteome</keyword>